<dbReference type="Proteomes" id="UP000271374">
    <property type="component" value="Unassembled WGS sequence"/>
</dbReference>
<organism evidence="2 3">
    <name type="scientific">Bacillus yapensis</name>
    <dbReference type="NCBI Taxonomy" id="2492960"/>
    <lineage>
        <taxon>Bacteria</taxon>
        <taxon>Bacillati</taxon>
        <taxon>Bacillota</taxon>
        <taxon>Bacilli</taxon>
        <taxon>Bacillales</taxon>
        <taxon>Bacillaceae</taxon>
        <taxon>Bacillus</taxon>
    </lineage>
</organism>
<proteinExistence type="predicted"/>
<evidence type="ECO:0000313" key="2">
    <source>
        <dbReference type="EMBL" id="RTR32449.1"/>
    </source>
</evidence>
<feature type="region of interest" description="Disordered" evidence="1">
    <location>
        <begin position="1"/>
        <end position="38"/>
    </location>
</feature>
<keyword evidence="3" id="KW-1185">Reference proteome</keyword>
<evidence type="ECO:0000256" key="1">
    <source>
        <dbReference type="SAM" id="MobiDB-lite"/>
    </source>
</evidence>
<sequence>MEWRGLDSWGICRTGEIPQERQRRGSSPPAPRKASAWSGNQRVLTIIPFKNAKDTKRETSQCLLSTV</sequence>
<dbReference type="EMBL" id="RXNT01000006">
    <property type="protein sequence ID" value="RTR32449.1"/>
    <property type="molecule type" value="Genomic_DNA"/>
</dbReference>
<accession>A0A3S0RN08</accession>
<dbReference type="AlphaFoldDB" id="A0A3S0RN08"/>
<gene>
    <name evidence="2" type="ORF">EKG37_09810</name>
</gene>
<evidence type="ECO:0000313" key="3">
    <source>
        <dbReference type="Proteomes" id="UP000271374"/>
    </source>
</evidence>
<comment type="caution">
    <text evidence="2">The sequence shown here is derived from an EMBL/GenBank/DDBJ whole genome shotgun (WGS) entry which is preliminary data.</text>
</comment>
<protein>
    <submittedName>
        <fullName evidence="2">Uncharacterized protein</fullName>
    </submittedName>
</protein>
<reference evidence="2 3" key="1">
    <citation type="submission" date="2018-12" db="EMBL/GenBank/DDBJ databases">
        <title>Bacillus yapensis draft genome sequence.</title>
        <authorList>
            <person name="Yu L."/>
            <person name="Xu X."/>
            <person name="Tang X."/>
        </authorList>
    </citation>
    <scope>NUCLEOTIDE SEQUENCE [LARGE SCALE GENOMIC DNA]</scope>
    <source>
        <strain evidence="2 3">XXST-01</strain>
    </source>
</reference>
<dbReference type="OrthoDB" id="2942506at2"/>
<name>A0A3S0RN08_9BACI</name>